<dbReference type="SUPFAM" id="SSF82171">
    <property type="entry name" value="DPP6 N-terminal domain-like"/>
    <property type="match status" value="1"/>
</dbReference>
<comment type="caution">
    <text evidence="1">The sequence shown here is derived from an EMBL/GenBank/DDBJ whole genome shotgun (WGS) entry which is preliminary data.</text>
</comment>
<proteinExistence type="predicted"/>
<dbReference type="InterPro" id="IPR011042">
    <property type="entry name" value="6-blade_b-propeller_TolB-like"/>
</dbReference>
<dbReference type="PANTHER" id="PTHR36842">
    <property type="entry name" value="PROTEIN TOLB HOMOLOG"/>
    <property type="match status" value="1"/>
</dbReference>
<sequence length="408" mass="46973">MFLGSRILLLLIFLFFHISIKVNAEATLTAAFIRDNQLWIKKGEQEIQITKNRYVYSPKWSYDGRFIAYIDGDEHGEKSDLFIYDTKTKESYQPYTRVESTDFKWSPIKNQLAYINHGVLNVTKEKNGRPEGFVNVSLGVSGFEWFPNGKEFIVSSQASLRPSGWGPIPLYKIPVNANLAKDKMKLFYTIQTNETDLFAIYADQFKWSFDGKWVSFIAVPTASWSMDSNTLCVLSNIGIPFQTVGKMLGYEDWMKWAPSVNQLAYISGEGRFFVENKNTTIADMPTAIQQKEYTPKGYVDLDLEWFSSDKVVVARAIENKEWKEGPVPTMLTALYAINIRTEDQKQISFPKNNEIDEDPQVIGSLLTWFRKKEKDFHGDVWVKDGLSGQEHKWLKNVENAPIFFTPKE</sequence>
<dbReference type="Proteomes" id="UP000050996">
    <property type="component" value="Unassembled WGS sequence"/>
</dbReference>
<protein>
    <submittedName>
        <fullName evidence="1">Translocation protein TolB</fullName>
    </submittedName>
</protein>
<dbReference type="PANTHER" id="PTHR36842:SF1">
    <property type="entry name" value="PROTEIN TOLB"/>
    <property type="match status" value="1"/>
</dbReference>
<keyword evidence="2" id="KW-1185">Reference proteome</keyword>
<name>A0A0Q3VI84_9BACI</name>
<reference evidence="1 2" key="1">
    <citation type="submission" date="2015-09" db="EMBL/GenBank/DDBJ databases">
        <title>Genome sequencing project for genomic taxonomy and phylogenomics of Bacillus-like bacteria.</title>
        <authorList>
            <person name="Liu B."/>
            <person name="Wang J."/>
            <person name="Zhu Y."/>
            <person name="Liu G."/>
            <person name="Chen Q."/>
            <person name="Chen Z."/>
            <person name="Lan J."/>
            <person name="Che J."/>
            <person name="Ge C."/>
            <person name="Shi H."/>
            <person name="Pan Z."/>
            <person name="Liu X."/>
        </authorList>
    </citation>
    <scope>NUCLEOTIDE SEQUENCE [LARGE SCALE GENOMIC DNA]</scope>
    <source>
        <strain evidence="1 2">FJAT-18043</strain>
    </source>
</reference>
<evidence type="ECO:0000313" key="1">
    <source>
        <dbReference type="EMBL" id="KQL19727.1"/>
    </source>
</evidence>
<organism evidence="1 2">
    <name type="scientific">Cytobacillus solani</name>
    <dbReference type="NCBI Taxonomy" id="1637975"/>
    <lineage>
        <taxon>Bacteria</taxon>
        <taxon>Bacillati</taxon>
        <taxon>Bacillota</taxon>
        <taxon>Bacilli</taxon>
        <taxon>Bacillales</taxon>
        <taxon>Bacillaceae</taxon>
        <taxon>Cytobacillus</taxon>
    </lineage>
</organism>
<dbReference type="Gene3D" id="2.120.10.30">
    <property type="entry name" value="TolB, C-terminal domain"/>
    <property type="match status" value="1"/>
</dbReference>
<dbReference type="PATRIC" id="fig|1637975.4.peg.2859"/>
<dbReference type="EMBL" id="LJIX01000006">
    <property type="protein sequence ID" value="KQL19727.1"/>
    <property type="molecule type" value="Genomic_DNA"/>
</dbReference>
<gene>
    <name evidence="1" type="ORF">AN957_14885</name>
</gene>
<accession>A0A0Q3VI84</accession>
<evidence type="ECO:0000313" key="2">
    <source>
        <dbReference type="Proteomes" id="UP000050996"/>
    </source>
</evidence>
<dbReference type="STRING" id="1637975.AN957_14885"/>
<dbReference type="AlphaFoldDB" id="A0A0Q3VI84"/>